<reference evidence="4" key="1">
    <citation type="submission" date="2020-05" db="EMBL/GenBank/DDBJ databases">
        <authorList>
            <person name="Chiriac C."/>
            <person name="Salcher M."/>
            <person name="Ghai R."/>
            <person name="Kavagutti S V."/>
        </authorList>
    </citation>
    <scope>NUCLEOTIDE SEQUENCE</scope>
</reference>
<name>A0A6J7PJ00_9ZZZZ</name>
<evidence type="ECO:0000313" key="3">
    <source>
        <dbReference type="EMBL" id="CAB4834171.1"/>
    </source>
</evidence>
<evidence type="ECO:0000313" key="4">
    <source>
        <dbReference type="EMBL" id="CAB5003213.1"/>
    </source>
</evidence>
<feature type="transmembrane region" description="Helical" evidence="1">
    <location>
        <begin position="349"/>
        <end position="368"/>
    </location>
</feature>
<evidence type="ECO:0000259" key="2">
    <source>
        <dbReference type="Pfam" id="PF19830"/>
    </source>
</evidence>
<feature type="transmembrane region" description="Helical" evidence="1">
    <location>
        <begin position="14"/>
        <end position="35"/>
    </location>
</feature>
<feature type="transmembrane region" description="Helical" evidence="1">
    <location>
        <begin position="160"/>
        <end position="179"/>
    </location>
</feature>
<gene>
    <name evidence="3" type="ORF">UFOPK3139_01999</name>
    <name evidence="4" type="ORF">UFOPK3967_01768</name>
</gene>
<keyword evidence="1" id="KW-1133">Transmembrane helix</keyword>
<keyword evidence="1" id="KW-0812">Transmembrane</keyword>
<proteinExistence type="predicted"/>
<feature type="domain" description="DUF6311" evidence="2">
    <location>
        <begin position="114"/>
        <end position="245"/>
    </location>
</feature>
<dbReference type="EMBL" id="CAFBOS010000110">
    <property type="protein sequence ID" value="CAB5003213.1"/>
    <property type="molecule type" value="Genomic_DNA"/>
</dbReference>
<dbReference type="InterPro" id="IPR046278">
    <property type="entry name" value="DUF6311"/>
</dbReference>
<evidence type="ECO:0000256" key="1">
    <source>
        <dbReference type="SAM" id="Phobius"/>
    </source>
</evidence>
<sequence length="637" mass="66406">MAPDAHARSTLRGYGPGAIAVLLVAAVFLVGPALLHPTSRVAGHPTDPAAEVWWLNEMASDRVGIVWPSSTRMVNAPDGSQLRRPVEVSTAAIDLIAWPLYQVAGPVLVRNLLLVLGLLAGGVAMLVVAAEARLERFPAVAGAVVFMYAPTLVTETRLHVALVFMFPIPLAFALGLRMLDRPTRRDSLVLGLILGSSCYVNPYVPLYTVVVVLAVALALVAKHRRGAAQPLVGVAASSVAIAAPALGLLLAKRGPTITAIHRSLGEIDQFSLTPLAIARSLGSSAIAVVVTAIALVGLSRVRDRAVVLALACCSLGGVLLSLGAHGHIFGRRMPLPNSVLFSLYPAWRVVGRAAILVWFVVAFGIACASTRVTRSTARFAFAAVAATLWIGGSYDHGRPWFAANQTPALSAALAARDGAVAEYPLFGLDNDASGPYLLRQVFHGRPLVNGARPGSVSGDIAQSAGLLDDPRAAAALSLGGVRTVVVHGTAPVPTWLRPLGEYDGSRVFDAPVVADAAIAALVDAYDEEVAGDVRWRWLPEGTSMRITSATPGRFRVSLLVLAVGPVSTLTIGDERVAIGQEERTVEICVATAPGGPAGLARATVLLVADAAPSALCEGDPRPSVARARGLRIVGRCT</sequence>
<dbReference type="EMBL" id="CAFABA010000090">
    <property type="protein sequence ID" value="CAB4834171.1"/>
    <property type="molecule type" value="Genomic_DNA"/>
</dbReference>
<keyword evidence="1" id="KW-0472">Membrane</keyword>
<feature type="transmembrane region" description="Helical" evidence="1">
    <location>
        <begin position="231"/>
        <end position="251"/>
    </location>
</feature>
<dbReference type="AlphaFoldDB" id="A0A6J7PJ00"/>
<dbReference type="Pfam" id="PF19830">
    <property type="entry name" value="DUF6311"/>
    <property type="match status" value="1"/>
</dbReference>
<feature type="transmembrane region" description="Helical" evidence="1">
    <location>
        <begin position="199"/>
        <end position="219"/>
    </location>
</feature>
<accession>A0A6J7PJ00</accession>
<feature type="transmembrane region" description="Helical" evidence="1">
    <location>
        <begin position="112"/>
        <end position="130"/>
    </location>
</feature>
<organism evidence="4">
    <name type="scientific">freshwater metagenome</name>
    <dbReference type="NCBI Taxonomy" id="449393"/>
    <lineage>
        <taxon>unclassified sequences</taxon>
        <taxon>metagenomes</taxon>
        <taxon>ecological metagenomes</taxon>
    </lineage>
</organism>
<protein>
    <submittedName>
        <fullName evidence="4">Unannotated protein</fullName>
    </submittedName>
</protein>
<feature type="transmembrane region" description="Helical" evidence="1">
    <location>
        <begin position="271"/>
        <end position="298"/>
    </location>
</feature>
<feature type="transmembrane region" description="Helical" evidence="1">
    <location>
        <begin position="305"/>
        <end position="329"/>
    </location>
</feature>